<proteinExistence type="predicted"/>
<keyword evidence="2" id="KW-1185">Reference proteome</keyword>
<accession>A0A498L200</accession>
<dbReference type="AlphaFoldDB" id="A0A498L200"/>
<name>A0A498L200_LABRO</name>
<comment type="caution">
    <text evidence="1">The sequence shown here is derived from an EMBL/GenBank/DDBJ whole genome shotgun (WGS) entry which is preliminary data.</text>
</comment>
<dbReference type="Proteomes" id="UP000290572">
    <property type="component" value="Unassembled WGS sequence"/>
</dbReference>
<reference evidence="1 2" key="1">
    <citation type="submission" date="2018-03" db="EMBL/GenBank/DDBJ databases">
        <title>Draft genome sequence of Rohu Carp (Labeo rohita).</title>
        <authorList>
            <person name="Das P."/>
            <person name="Kushwaha B."/>
            <person name="Joshi C.G."/>
            <person name="Kumar D."/>
            <person name="Nagpure N.S."/>
            <person name="Sahoo L."/>
            <person name="Das S.P."/>
            <person name="Bit A."/>
            <person name="Patnaik S."/>
            <person name="Meher P.K."/>
            <person name="Jayasankar P."/>
            <person name="Koringa P.G."/>
            <person name="Patel N.V."/>
            <person name="Hinsu A.T."/>
            <person name="Kumar R."/>
            <person name="Pandey M."/>
            <person name="Agarwal S."/>
            <person name="Srivastava S."/>
            <person name="Singh M."/>
            <person name="Iquebal M.A."/>
            <person name="Jaiswal S."/>
            <person name="Angadi U.B."/>
            <person name="Kumar N."/>
            <person name="Raza M."/>
            <person name="Shah T.M."/>
            <person name="Rai A."/>
            <person name="Jena J.K."/>
        </authorList>
    </citation>
    <scope>NUCLEOTIDE SEQUENCE [LARGE SCALE GENOMIC DNA]</scope>
    <source>
        <strain evidence="1">DASCIFA01</strain>
        <tissue evidence="1">Testis</tissue>
    </source>
</reference>
<dbReference type="EMBL" id="QBIY01013533">
    <property type="protein sequence ID" value="RXN02460.1"/>
    <property type="molecule type" value="Genomic_DNA"/>
</dbReference>
<gene>
    <name evidence="1" type="ORF">ROHU_035879</name>
</gene>
<evidence type="ECO:0000313" key="1">
    <source>
        <dbReference type="EMBL" id="RXN02460.1"/>
    </source>
</evidence>
<organism evidence="1 2">
    <name type="scientific">Labeo rohita</name>
    <name type="common">Indian major carp</name>
    <name type="synonym">Cyprinus rohita</name>
    <dbReference type="NCBI Taxonomy" id="84645"/>
    <lineage>
        <taxon>Eukaryota</taxon>
        <taxon>Metazoa</taxon>
        <taxon>Chordata</taxon>
        <taxon>Craniata</taxon>
        <taxon>Vertebrata</taxon>
        <taxon>Euteleostomi</taxon>
        <taxon>Actinopterygii</taxon>
        <taxon>Neopterygii</taxon>
        <taxon>Teleostei</taxon>
        <taxon>Ostariophysi</taxon>
        <taxon>Cypriniformes</taxon>
        <taxon>Cyprinidae</taxon>
        <taxon>Labeoninae</taxon>
        <taxon>Labeonini</taxon>
        <taxon>Labeo</taxon>
    </lineage>
</organism>
<protein>
    <submittedName>
        <fullName evidence="1">Uncharacterized protein</fullName>
    </submittedName>
</protein>
<sequence length="142" mass="14997">MCAGASSAASGLVNGRGGADHCRIEEFSPVSAAKRAQYAQDDTDTETCLCISCDATPAIDQDLLACVCVCVEEPAGSVVFLCEISIRNNFIAYCSPETAILSVASITAALSVKPPRAALHHNTRNKHTHTHTLRRCSSSLCQ</sequence>
<evidence type="ECO:0000313" key="2">
    <source>
        <dbReference type="Proteomes" id="UP000290572"/>
    </source>
</evidence>